<dbReference type="InterPro" id="IPR014710">
    <property type="entry name" value="RmlC-like_jellyroll"/>
</dbReference>
<dbReference type="EMBL" id="JAEKLZ010000181">
    <property type="protein sequence ID" value="MBW8725664.1"/>
    <property type="molecule type" value="Genomic_DNA"/>
</dbReference>
<evidence type="ECO:0000313" key="3">
    <source>
        <dbReference type="Proteomes" id="UP000700706"/>
    </source>
</evidence>
<dbReference type="InterPro" id="IPR025979">
    <property type="entry name" value="ChrR-like_cupin_dom"/>
</dbReference>
<organism evidence="2 3">
    <name type="scientific">Inquilinus limosus</name>
    <dbReference type="NCBI Taxonomy" id="171674"/>
    <lineage>
        <taxon>Bacteria</taxon>
        <taxon>Pseudomonadati</taxon>
        <taxon>Pseudomonadota</taxon>
        <taxon>Alphaproteobacteria</taxon>
        <taxon>Rhodospirillales</taxon>
        <taxon>Rhodospirillaceae</taxon>
        <taxon>Inquilinus</taxon>
    </lineage>
</organism>
<proteinExistence type="predicted"/>
<reference evidence="2" key="1">
    <citation type="submission" date="2020-06" db="EMBL/GenBank/DDBJ databases">
        <title>Stable isotope informed genome-resolved metagenomics uncovers potential trophic interactions in rhizosphere soil.</title>
        <authorList>
            <person name="Starr E.P."/>
            <person name="Shi S."/>
            <person name="Blazewicz S.J."/>
            <person name="Koch B.J."/>
            <person name="Probst A.J."/>
            <person name="Hungate B.A."/>
            <person name="Pett-Ridge J."/>
            <person name="Firestone M.K."/>
            <person name="Banfield J.F."/>
        </authorList>
    </citation>
    <scope>NUCLEOTIDE SEQUENCE</scope>
    <source>
        <strain evidence="2">YM_69_17</strain>
    </source>
</reference>
<dbReference type="Gene3D" id="2.60.120.10">
    <property type="entry name" value="Jelly Rolls"/>
    <property type="match status" value="1"/>
</dbReference>
<gene>
    <name evidence="2" type="ORF">JF625_10995</name>
</gene>
<accession>A0A952KKG9</accession>
<dbReference type="InterPro" id="IPR011051">
    <property type="entry name" value="RmlC_Cupin_sf"/>
</dbReference>
<protein>
    <recommendedName>
        <fullName evidence="1">ChrR-like cupin domain-containing protein</fullName>
    </recommendedName>
</protein>
<feature type="domain" description="ChrR-like cupin" evidence="1">
    <location>
        <begin position="9"/>
        <end position="106"/>
    </location>
</feature>
<comment type="caution">
    <text evidence="2">The sequence shown here is derived from an EMBL/GenBank/DDBJ whole genome shotgun (WGS) entry which is preliminary data.</text>
</comment>
<dbReference type="Pfam" id="PF12973">
    <property type="entry name" value="Cupin_7"/>
    <property type="match status" value="1"/>
</dbReference>
<dbReference type="SUPFAM" id="SSF51182">
    <property type="entry name" value="RmlC-like cupins"/>
    <property type="match status" value="1"/>
</dbReference>
<sequence>MSRRQSFIPPDDQVWTKIDFLPGVELLPLAQPVPDGSIHRARLATGTVIPVHAHPADEFVLVLSGTVETGGRVCDAGTFWTTPAGTRQGPHIARTAVELLTVRLGASGRFGEDA</sequence>
<name>A0A952KKG9_9PROT</name>
<evidence type="ECO:0000313" key="2">
    <source>
        <dbReference type="EMBL" id="MBW8725664.1"/>
    </source>
</evidence>
<evidence type="ECO:0000259" key="1">
    <source>
        <dbReference type="Pfam" id="PF12973"/>
    </source>
</evidence>
<dbReference type="Proteomes" id="UP000700706">
    <property type="component" value="Unassembled WGS sequence"/>
</dbReference>
<dbReference type="AlphaFoldDB" id="A0A952KKG9"/>